<feature type="transmembrane region" description="Helical" evidence="5">
    <location>
        <begin position="109"/>
        <end position="131"/>
    </location>
</feature>
<dbReference type="STRING" id="451379.A0A0N5AZU3"/>
<dbReference type="Proteomes" id="UP000046393">
    <property type="component" value="Unplaced"/>
</dbReference>
<proteinExistence type="predicted"/>
<dbReference type="Pfam" id="PF03619">
    <property type="entry name" value="Solute_trans_a"/>
    <property type="match status" value="1"/>
</dbReference>
<keyword evidence="6" id="KW-1185">Reference proteome</keyword>
<feature type="transmembrane region" description="Helical" evidence="5">
    <location>
        <begin position="49"/>
        <end position="73"/>
    </location>
</feature>
<keyword evidence="4 5" id="KW-0472">Membrane</keyword>
<evidence type="ECO:0000313" key="7">
    <source>
        <dbReference type="WBParaSite" id="SMUV_0001052301-mRNA-1"/>
    </source>
</evidence>
<organism evidence="6 7">
    <name type="scientific">Syphacia muris</name>
    <dbReference type="NCBI Taxonomy" id="451379"/>
    <lineage>
        <taxon>Eukaryota</taxon>
        <taxon>Metazoa</taxon>
        <taxon>Ecdysozoa</taxon>
        <taxon>Nematoda</taxon>
        <taxon>Chromadorea</taxon>
        <taxon>Rhabditida</taxon>
        <taxon>Spirurina</taxon>
        <taxon>Oxyuridomorpha</taxon>
        <taxon>Oxyuroidea</taxon>
        <taxon>Oxyuridae</taxon>
        <taxon>Syphacia</taxon>
    </lineage>
</organism>
<dbReference type="InterPro" id="IPR005178">
    <property type="entry name" value="Ostalpha/TMEM184C"/>
</dbReference>
<evidence type="ECO:0000256" key="5">
    <source>
        <dbReference type="SAM" id="Phobius"/>
    </source>
</evidence>
<evidence type="ECO:0000313" key="6">
    <source>
        <dbReference type="Proteomes" id="UP000046393"/>
    </source>
</evidence>
<dbReference type="GO" id="GO:0016020">
    <property type="term" value="C:membrane"/>
    <property type="evidence" value="ECO:0007669"/>
    <property type="project" value="UniProtKB-SubCell"/>
</dbReference>
<evidence type="ECO:0000256" key="4">
    <source>
        <dbReference type="ARBA" id="ARBA00023136"/>
    </source>
</evidence>
<keyword evidence="3 5" id="KW-1133">Transmembrane helix</keyword>
<evidence type="ECO:0000256" key="1">
    <source>
        <dbReference type="ARBA" id="ARBA00004141"/>
    </source>
</evidence>
<evidence type="ECO:0000256" key="3">
    <source>
        <dbReference type="ARBA" id="ARBA00022989"/>
    </source>
</evidence>
<dbReference type="SMART" id="SM01417">
    <property type="entry name" value="Solute_trans_a"/>
    <property type="match status" value="1"/>
</dbReference>
<accession>A0A0N5AZU3</accession>
<dbReference type="PANTHER" id="PTHR23423">
    <property type="entry name" value="ORGANIC SOLUTE TRANSPORTER-RELATED"/>
    <property type="match status" value="1"/>
</dbReference>
<evidence type="ECO:0000256" key="2">
    <source>
        <dbReference type="ARBA" id="ARBA00022692"/>
    </source>
</evidence>
<feature type="transmembrane region" description="Helical" evidence="5">
    <location>
        <begin position="291"/>
        <end position="312"/>
    </location>
</feature>
<reference evidence="7" key="1">
    <citation type="submission" date="2016-03" db="UniProtKB">
        <authorList>
            <consortium name="WormBaseParasite"/>
        </authorList>
    </citation>
    <scope>IDENTIFICATION</scope>
</reference>
<feature type="transmembrane region" description="Helical" evidence="5">
    <location>
        <begin position="214"/>
        <end position="232"/>
    </location>
</feature>
<sequence>MTQLIDGGSWDLPNCSNTEEFIDIPPAKIFLSTIVDSKMNLDLTLTQTALLTVATGLEVIVLFLAAVQWWQILTKVSNEKRRNKLYFLISLFPITTVCCYIGMLSPRSALVLNSVGVFYTLTCMAVLIALLKHLFGGRKGFSTKLSYDDKGINFQSPPFCCCCKCLPEPAGTEKNLRRVEWLVLQAPIVRALVVLYNIFAVAEYRENAHSCLQISEIAAVVSLLLAIFGMHTMARLTTDKLRSYGFMTMFRMVDITLLFYTAQQPMIFENLIRFGVIDCGPILSAIDNGRYICNFVIICQLTLLSLLSTFCLSPVRSALFNHVNPDAPIQEVKTEQQTIFTDE</sequence>
<comment type="subcellular location">
    <subcellularLocation>
        <location evidence="1">Membrane</location>
        <topology evidence="1">Multi-pass membrane protein</topology>
    </subcellularLocation>
</comment>
<dbReference type="WBParaSite" id="SMUV_0001052301-mRNA-1">
    <property type="protein sequence ID" value="SMUV_0001052301-mRNA-1"/>
    <property type="gene ID" value="SMUV_0001052301"/>
</dbReference>
<keyword evidence="2 5" id="KW-0812">Transmembrane</keyword>
<feature type="transmembrane region" description="Helical" evidence="5">
    <location>
        <begin position="85"/>
        <end position="103"/>
    </location>
</feature>
<feature type="transmembrane region" description="Helical" evidence="5">
    <location>
        <begin position="181"/>
        <end position="202"/>
    </location>
</feature>
<protein>
    <submittedName>
        <fullName evidence="7">Organic solute transporter subunit alpha</fullName>
    </submittedName>
</protein>
<dbReference type="AlphaFoldDB" id="A0A0N5AZU3"/>
<name>A0A0N5AZU3_9BILA</name>